<sequence>MTNFIQNIVDEKAISLLGKEKITQLLSSLQDLDKELASFGESEMKQLISCLRNKICELAK</sequence>
<accession>A0A017H5Y2</accession>
<organism evidence="1 2">
    <name type="scientific">Fusobacterium necrophorum subsp. funduliforme B35</name>
    <dbReference type="NCBI Taxonomy" id="1226633"/>
    <lineage>
        <taxon>Bacteria</taxon>
        <taxon>Fusobacteriati</taxon>
        <taxon>Fusobacteriota</taxon>
        <taxon>Fusobacteriia</taxon>
        <taxon>Fusobacteriales</taxon>
        <taxon>Fusobacteriaceae</taxon>
        <taxon>Fusobacterium</taxon>
    </lineage>
</organism>
<gene>
    <name evidence="1" type="ORF">C095_06705</name>
</gene>
<dbReference type="EMBL" id="AUZI01000016">
    <property type="protein sequence ID" value="KID49116.1"/>
    <property type="molecule type" value="Genomic_DNA"/>
</dbReference>
<evidence type="ECO:0000313" key="2">
    <source>
        <dbReference type="Proteomes" id="UP000031184"/>
    </source>
</evidence>
<name>A0A017H5Y2_9FUSO</name>
<protein>
    <submittedName>
        <fullName evidence="1">Uncharacterized protein</fullName>
    </submittedName>
</protein>
<dbReference type="GeneID" id="75076154"/>
<dbReference type="Proteomes" id="UP000031184">
    <property type="component" value="Unassembled WGS sequence"/>
</dbReference>
<dbReference type="PATRIC" id="fig|1226633.4.peg.1351"/>
<proteinExistence type="predicted"/>
<reference evidence="1 2" key="1">
    <citation type="submission" date="2013-08" db="EMBL/GenBank/DDBJ databases">
        <title>An opportunistic ruminal bacterium that causes liver abscesses in cattle.</title>
        <authorList>
            <person name="Benahmed F.H."/>
            <person name="Rasmussen M."/>
            <person name="Harbottle H."/>
            <person name="Soppet D."/>
            <person name="Nagaraja T.G."/>
            <person name="Davidson M."/>
        </authorList>
    </citation>
    <scope>NUCLEOTIDE SEQUENCE [LARGE SCALE GENOMIC DNA]</scope>
    <source>
        <strain evidence="1 2">B35</strain>
    </source>
</reference>
<evidence type="ECO:0000313" key="1">
    <source>
        <dbReference type="EMBL" id="KID49116.1"/>
    </source>
</evidence>
<dbReference type="OrthoDB" id="9879426at2"/>
<dbReference type="RefSeq" id="WP_005955096.1">
    <property type="nucleotide sequence ID" value="NZ_AOJP01000003.1"/>
</dbReference>
<dbReference type="AlphaFoldDB" id="A0A017H5Y2"/>
<comment type="caution">
    <text evidence="1">The sequence shown here is derived from an EMBL/GenBank/DDBJ whole genome shotgun (WGS) entry which is preliminary data.</text>
</comment>